<feature type="domain" description="Thioesterase" evidence="25">
    <location>
        <begin position="74"/>
        <end position="139"/>
    </location>
</feature>
<proteinExistence type="inferred from homology"/>
<comment type="catalytic activity">
    <reaction evidence="19">
        <text>octanoyl-CoA + H2O = octanoate + CoA + H(+)</text>
        <dbReference type="Rhea" id="RHEA:30143"/>
        <dbReference type="ChEBI" id="CHEBI:15377"/>
        <dbReference type="ChEBI" id="CHEBI:15378"/>
        <dbReference type="ChEBI" id="CHEBI:25646"/>
        <dbReference type="ChEBI" id="CHEBI:57287"/>
        <dbReference type="ChEBI" id="CHEBI:57386"/>
    </reaction>
    <physiologicalReaction direction="left-to-right" evidence="19">
        <dbReference type="Rhea" id="RHEA:30144"/>
    </physiologicalReaction>
</comment>
<evidence type="ECO:0000256" key="5">
    <source>
        <dbReference type="ARBA" id="ARBA00022490"/>
    </source>
</evidence>
<dbReference type="AlphaFoldDB" id="H5X532"/>
<gene>
    <name evidence="26" type="ORF">SacmaDRAFT_5203</name>
</gene>
<keyword evidence="5" id="KW-0963">Cytoplasm</keyword>
<keyword evidence="7" id="KW-0378">Hydrolase</keyword>
<comment type="catalytic activity">
    <reaction evidence="22">
        <text>dodecanoyl-CoA + H2O = dodecanoate + CoA + H(+)</text>
        <dbReference type="Rhea" id="RHEA:30135"/>
        <dbReference type="ChEBI" id="CHEBI:15377"/>
        <dbReference type="ChEBI" id="CHEBI:15378"/>
        <dbReference type="ChEBI" id="CHEBI:18262"/>
        <dbReference type="ChEBI" id="CHEBI:57287"/>
        <dbReference type="ChEBI" id="CHEBI:57375"/>
    </reaction>
    <physiologicalReaction direction="left-to-right" evidence="22">
        <dbReference type="Rhea" id="RHEA:30136"/>
    </physiologicalReaction>
</comment>
<dbReference type="RefSeq" id="WP_009156740.1">
    <property type="nucleotide sequence ID" value="NZ_CM001439.1"/>
</dbReference>
<dbReference type="InterPro" id="IPR006683">
    <property type="entry name" value="Thioestr_dom"/>
</dbReference>
<evidence type="ECO:0000313" key="26">
    <source>
        <dbReference type="EMBL" id="EHR53364.1"/>
    </source>
</evidence>
<comment type="catalytic activity">
    <reaction evidence="14">
        <text>(9Z)-octadecenoyl-CoA + H2O = (9Z)-octadecenoate + CoA + H(+)</text>
        <dbReference type="Rhea" id="RHEA:40139"/>
        <dbReference type="ChEBI" id="CHEBI:15377"/>
        <dbReference type="ChEBI" id="CHEBI:15378"/>
        <dbReference type="ChEBI" id="CHEBI:30823"/>
        <dbReference type="ChEBI" id="CHEBI:57287"/>
        <dbReference type="ChEBI" id="CHEBI:57387"/>
    </reaction>
    <physiologicalReaction direction="left-to-right" evidence="14">
        <dbReference type="Rhea" id="RHEA:40140"/>
    </physiologicalReaction>
</comment>
<keyword evidence="6" id="KW-0053">Apoptosis</keyword>
<evidence type="ECO:0000256" key="18">
    <source>
        <dbReference type="ARBA" id="ARBA00043210"/>
    </source>
</evidence>
<evidence type="ECO:0000256" key="13">
    <source>
        <dbReference type="ARBA" id="ARBA00035852"/>
    </source>
</evidence>
<keyword evidence="27" id="KW-1185">Reference proteome</keyword>
<dbReference type="GO" id="GO:0016020">
    <property type="term" value="C:membrane"/>
    <property type="evidence" value="ECO:0007669"/>
    <property type="project" value="UniProtKB-SubCell"/>
</dbReference>
<dbReference type="PANTHER" id="PTHR12418">
    <property type="entry name" value="ACYL-COENZYME A THIOESTERASE THEM4"/>
    <property type="match status" value="1"/>
</dbReference>
<evidence type="ECO:0000256" key="22">
    <source>
        <dbReference type="ARBA" id="ARBA00048074"/>
    </source>
</evidence>
<evidence type="ECO:0000256" key="8">
    <source>
        <dbReference type="ARBA" id="ARBA00022832"/>
    </source>
</evidence>
<organism evidence="26 27">
    <name type="scientific">Saccharomonospora marina XMU15</name>
    <dbReference type="NCBI Taxonomy" id="882083"/>
    <lineage>
        <taxon>Bacteria</taxon>
        <taxon>Bacillati</taxon>
        <taxon>Actinomycetota</taxon>
        <taxon>Actinomycetes</taxon>
        <taxon>Pseudonocardiales</taxon>
        <taxon>Pseudonocardiaceae</taxon>
        <taxon>Saccharomonospora</taxon>
    </lineage>
</organism>
<accession>H5X532</accession>
<keyword evidence="10" id="KW-0443">Lipid metabolism</keyword>
<dbReference type="GO" id="GO:0005737">
    <property type="term" value="C:cytoplasm"/>
    <property type="evidence" value="ECO:0007669"/>
    <property type="project" value="UniProtKB-SubCell"/>
</dbReference>
<dbReference type="SUPFAM" id="SSF54637">
    <property type="entry name" value="Thioesterase/thiol ester dehydrase-isomerase"/>
    <property type="match status" value="1"/>
</dbReference>
<evidence type="ECO:0000256" key="6">
    <source>
        <dbReference type="ARBA" id="ARBA00022703"/>
    </source>
</evidence>
<evidence type="ECO:0000256" key="14">
    <source>
        <dbReference type="ARBA" id="ARBA00037002"/>
    </source>
</evidence>
<evidence type="ECO:0000256" key="17">
    <source>
        <dbReference type="ARBA" id="ARBA00040123"/>
    </source>
</evidence>
<dbReference type="PANTHER" id="PTHR12418:SF19">
    <property type="entry name" value="ACYL-COENZYME A THIOESTERASE THEM4"/>
    <property type="match status" value="1"/>
</dbReference>
<evidence type="ECO:0000256" key="4">
    <source>
        <dbReference type="ARBA" id="ARBA00022475"/>
    </source>
</evidence>
<reference evidence="26 27" key="1">
    <citation type="journal article" date="2012" name="Stand. Genomic Sci.">
        <title>Genome sequence of the ocean sediment bacterium Saccharomonospora marina type strain (XMU15(T)).</title>
        <authorList>
            <person name="Klenk H.P."/>
            <person name="Lu M."/>
            <person name="Lucas S."/>
            <person name="Lapidus A."/>
            <person name="Copeland A."/>
            <person name="Pitluck S."/>
            <person name="Goodwin L.A."/>
            <person name="Han C."/>
            <person name="Tapia R."/>
            <person name="Brambilla E.M."/>
            <person name="Potter G."/>
            <person name="Land M."/>
            <person name="Ivanova N."/>
            <person name="Rohde M."/>
            <person name="Goker M."/>
            <person name="Detter J.C."/>
            <person name="Li W.J."/>
            <person name="Kyrpides N.C."/>
            <person name="Woyke T."/>
        </authorList>
    </citation>
    <scope>NUCLEOTIDE SEQUENCE [LARGE SCALE GENOMIC DNA]</scope>
    <source>
        <strain evidence="26 27">XMU15</strain>
    </source>
</reference>
<dbReference type="EC" id="3.1.2.2" evidence="16"/>
<protein>
    <recommendedName>
        <fullName evidence="17">Acyl-coenzyme A thioesterase THEM4</fullName>
        <ecNumber evidence="16">3.1.2.2</ecNumber>
    </recommendedName>
    <alternativeName>
        <fullName evidence="18">Thioesterase superfamily member 4</fullName>
    </alternativeName>
</protein>
<dbReference type="EMBL" id="CM001439">
    <property type="protein sequence ID" value="EHR53364.1"/>
    <property type="molecule type" value="Genomic_DNA"/>
</dbReference>
<evidence type="ECO:0000256" key="23">
    <source>
        <dbReference type="ARBA" id="ARBA00048180"/>
    </source>
</evidence>
<evidence type="ECO:0000259" key="25">
    <source>
        <dbReference type="Pfam" id="PF03061"/>
    </source>
</evidence>
<dbReference type="Pfam" id="PF03061">
    <property type="entry name" value="4HBT"/>
    <property type="match status" value="1"/>
</dbReference>
<comment type="subcellular location">
    <subcellularLocation>
        <location evidence="3">Cell projection</location>
        <location evidence="3">Ruffle membrane</location>
    </subcellularLocation>
    <subcellularLocation>
        <location evidence="2">Cytoplasm</location>
    </subcellularLocation>
    <subcellularLocation>
        <location evidence="1">Membrane</location>
        <topology evidence="1">Peripheral membrane protein</topology>
    </subcellularLocation>
</comment>
<keyword evidence="9" id="KW-0809">Transit peptide</keyword>
<dbReference type="Gene3D" id="3.10.129.10">
    <property type="entry name" value="Hotdog Thioesterase"/>
    <property type="match status" value="1"/>
</dbReference>
<sequence>MSKPAQSWPPVDTEPAVPHPDAPAPGSKLGVHYAHCFGCGDEVESGLHIQSTVAEGAVVTSQFTVLDEHQGAPGLAHGGLLACAFDEALGTAVGNLLRKPAVTGKLETDFRRPVPVGSVLHIVAKLDGVAGRKIYVSANGHLNAEDGPIAVQARALFVTVGVGHFTAHGDSDALQKFREARLRSGHQDWDINP</sequence>
<keyword evidence="4" id="KW-1003">Cell membrane</keyword>
<comment type="catalytic activity">
    <reaction evidence="13">
        <text>(5Z,8Z,11Z,14Z)-eicosatetraenoyl-CoA + H2O = (5Z,8Z,11Z,14Z)-eicosatetraenoate + CoA + H(+)</text>
        <dbReference type="Rhea" id="RHEA:40151"/>
        <dbReference type="ChEBI" id="CHEBI:15377"/>
        <dbReference type="ChEBI" id="CHEBI:15378"/>
        <dbReference type="ChEBI" id="CHEBI:32395"/>
        <dbReference type="ChEBI" id="CHEBI:57287"/>
        <dbReference type="ChEBI" id="CHEBI:57368"/>
    </reaction>
    <physiologicalReaction direction="left-to-right" evidence="13">
        <dbReference type="Rhea" id="RHEA:40152"/>
    </physiologicalReaction>
</comment>
<dbReference type="GO" id="GO:0006631">
    <property type="term" value="P:fatty acid metabolic process"/>
    <property type="evidence" value="ECO:0007669"/>
    <property type="project" value="UniProtKB-KW"/>
</dbReference>
<feature type="region of interest" description="Disordered" evidence="24">
    <location>
        <begin position="1"/>
        <end position="24"/>
    </location>
</feature>
<dbReference type="GO" id="GO:0016787">
    <property type="term" value="F:hydrolase activity"/>
    <property type="evidence" value="ECO:0007669"/>
    <property type="project" value="UniProtKB-KW"/>
</dbReference>
<evidence type="ECO:0000256" key="1">
    <source>
        <dbReference type="ARBA" id="ARBA00004170"/>
    </source>
</evidence>
<dbReference type="HOGENOM" id="CLU_089876_6_1_11"/>
<comment type="catalytic activity">
    <reaction evidence="20">
        <text>hexadecanoyl-CoA + H2O = hexadecanoate + CoA + H(+)</text>
        <dbReference type="Rhea" id="RHEA:16645"/>
        <dbReference type="ChEBI" id="CHEBI:7896"/>
        <dbReference type="ChEBI" id="CHEBI:15377"/>
        <dbReference type="ChEBI" id="CHEBI:15378"/>
        <dbReference type="ChEBI" id="CHEBI:57287"/>
        <dbReference type="ChEBI" id="CHEBI:57379"/>
        <dbReference type="EC" id="3.1.2.2"/>
    </reaction>
    <physiologicalReaction direction="left-to-right" evidence="20">
        <dbReference type="Rhea" id="RHEA:16646"/>
    </physiologicalReaction>
</comment>
<keyword evidence="8" id="KW-0276">Fatty acid metabolism</keyword>
<dbReference type="InterPro" id="IPR029069">
    <property type="entry name" value="HotDog_dom_sf"/>
</dbReference>
<keyword evidence="11" id="KW-0472">Membrane</keyword>
<evidence type="ECO:0000256" key="9">
    <source>
        <dbReference type="ARBA" id="ARBA00022946"/>
    </source>
</evidence>
<evidence type="ECO:0000256" key="11">
    <source>
        <dbReference type="ARBA" id="ARBA00023136"/>
    </source>
</evidence>
<evidence type="ECO:0000256" key="19">
    <source>
        <dbReference type="ARBA" id="ARBA00047588"/>
    </source>
</evidence>
<keyword evidence="12" id="KW-0966">Cell projection</keyword>
<evidence type="ECO:0000256" key="12">
    <source>
        <dbReference type="ARBA" id="ARBA00023273"/>
    </source>
</evidence>
<comment type="catalytic activity">
    <reaction evidence="23">
        <text>tetradecanoyl-CoA + H2O = tetradecanoate + CoA + H(+)</text>
        <dbReference type="Rhea" id="RHEA:40119"/>
        <dbReference type="ChEBI" id="CHEBI:15377"/>
        <dbReference type="ChEBI" id="CHEBI:15378"/>
        <dbReference type="ChEBI" id="CHEBI:30807"/>
        <dbReference type="ChEBI" id="CHEBI:57287"/>
        <dbReference type="ChEBI" id="CHEBI:57385"/>
    </reaction>
    <physiologicalReaction direction="left-to-right" evidence="23">
        <dbReference type="Rhea" id="RHEA:40120"/>
    </physiologicalReaction>
</comment>
<dbReference type="CDD" id="cd03443">
    <property type="entry name" value="PaaI_thioesterase"/>
    <property type="match status" value="1"/>
</dbReference>
<comment type="catalytic activity">
    <reaction evidence="21">
        <text>decanoyl-CoA + H2O = decanoate + CoA + H(+)</text>
        <dbReference type="Rhea" id="RHEA:40059"/>
        <dbReference type="ChEBI" id="CHEBI:15377"/>
        <dbReference type="ChEBI" id="CHEBI:15378"/>
        <dbReference type="ChEBI" id="CHEBI:27689"/>
        <dbReference type="ChEBI" id="CHEBI:57287"/>
        <dbReference type="ChEBI" id="CHEBI:61430"/>
    </reaction>
    <physiologicalReaction direction="left-to-right" evidence="21">
        <dbReference type="Rhea" id="RHEA:40060"/>
    </physiologicalReaction>
</comment>
<comment type="similarity">
    <text evidence="15">Belongs to the THEM4/THEM5 thioesterase family.</text>
</comment>
<evidence type="ECO:0000256" key="7">
    <source>
        <dbReference type="ARBA" id="ARBA00022801"/>
    </source>
</evidence>
<evidence type="ECO:0000256" key="10">
    <source>
        <dbReference type="ARBA" id="ARBA00023098"/>
    </source>
</evidence>
<dbReference type="Proteomes" id="UP000004926">
    <property type="component" value="Chromosome"/>
</dbReference>
<dbReference type="STRING" id="882083.SacmaDRAFT_5203"/>
<dbReference type="eggNOG" id="COG2050">
    <property type="taxonomic scope" value="Bacteria"/>
</dbReference>
<evidence type="ECO:0000256" key="15">
    <source>
        <dbReference type="ARBA" id="ARBA00038456"/>
    </source>
</evidence>
<evidence type="ECO:0000256" key="24">
    <source>
        <dbReference type="SAM" id="MobiDB-lite"/>
    </source>
</evidence>
<evidence type="ECO:0000256" key="16">
    <source>
        <dbReference type="ARBA" id="ARBA00038848"/>
    </source>
</evidence>
<evidence type="ECO:0000256" key="20">
    <source>
        <dbReference type="ARBA" id="ARBA00047734"/>
    </source>
</evidence>
<evidence type="ECO:0000256" key="3">
    <source>
        <dbReference type="ARBA" id="ARBA00004632"/>
    </source>
</evidence>
<evidence type="ECO:0000256" key="2">
    <source>
        <dbReference type="ARBA" id="ARBA00004496"/>
    </source>
</evidence>
<evidence type="ECO:0000256" key="21">
    <source>
        <dbReference type="ARBA" id="ARBA00047969"/>
    </source>
</evidence>
<dbReference type="InterPro" id="IPR052365">
    <property type="entry name" value="THEM4/THEM5_acyl-CoA_thioest"/>
</dbReference>
<name>H5X532_9PSEU</name>
<evidence type="ECO:0000313" key="27">
    <source>
        <dbReference type="Proteomes" id="UP000004926"/>
    </source>
</evidence>
<dbReference type="OrthoDB" id="5505920at2"/>